<dbReference type="Proteomes" id="UP000602284">
    <property type="component" value="Unassembled WGS sequence"/>
</dbReference>
<keyword evidence="2" id="KW-1185">Reference proteome</keyword>
<name>A0ABS1JCE5_9BACL</name>
<organism evidence="1 2">
    <name type="scientific">Tumebacillus amylolyticus</name>
    <dbReference type="NCBI Taxonomy" id="2801339"/>
    <lineage>
        <taxon>Bacteria</taxon>
        <taxon>Bacillati</taxon>
        <taxon>Bacillota</taxon>
        <taxon>Bacilli</taxon>
        <taxon>Bacillales</taxon>
        <taxon>Alicyclobacillaceae</taxon>
        <taxon>Tumebacillus</taxon>
    </lineage>
</organism>
<reference evidence="1 2" key="1">
    <citation type="submission" date="2021-01" db="EMBL/GenBank/DDBJ databases">
        <title>Tumebacillus sp. strain ITR2 16S ribosomal RNA gene Genome sequencing and assembly.</title>
        <authorList>
            <person name="Kang M."/>
        </authorList>
    </citation>
    <scope>NUCLEOTIDE SEQUENCE [LARGE SCALE GENOMIC DNA]</scope>
    <source>
        <strain evidence="1 2">ITR2</strain>
    </source>
</reference>
<proteinExistence type="predicted"/>
<dbReference type="EMBL" id="JAEQNB010000004">
    <property type="protein sequence ID" value="MBL0387933.1"/>
    <property type="molecule type" value="Genomic_DNA"/>
</dbReference>
<protein>
    <submittedName>
        <fullName evidence="1">Uncharacterized protein</fullName>
    </submittedName>
</protein>
<dbReference type="RefSeq" id="WP_201636400.1">
    <property type="nucleotide sequence ID" value="NZ_JAEQNB010000004.1"/>
</dbReference>
<comment type="caution">
    <text evidence="1">The sequence shown here is derived from an EMBL/GenBank/DDBJ whole genome shotgun (WGS) entry which is preliminary data.</text>
</comment>
<evidence type="ECO:0000313" key="2">
    <source>
        <dbReference type="Proteomes" id="UP000602284"/>
    </source>
</evidence>
<sequence length="189" mass="19318">MVPLGSDYAGTPTFRPNKVDASGLQHMALDQDNTTGTAASGVVMQSGGSGKFGWLSSIYSSLVSLGTTMSNVYSALTNGTQKTQITSTPSPQVMTATPSTKQIGIVASAAAVALRVGASDLANRKTIMIRNVSPLGGAVLYVGGSGVLDTTGWPIYPGELFTLDQNPANTATIYGYSTGVCTVAVMEVA</sequence>
<accession>A0ABS1JCE5</accession>
<gene>
    <name evidence="1" type="ORF">JJB07_14930</name>
</gene>
<evidence type="ECO:0000313" key="1">
    <source>
        <dbReference type="EMBL" id="MBL0387933.1"/>
    </source>
</evidence>